<keyword evidence="3 5" id="KW-0653">Protein transport</keyword>
<evidence type="ECO:0000256" key="5">
    <source>
        <dbReference type="PIRNR" id="PIRNR005992"/>
    </source>
</evidence>
<proteinExistence type="inferred from homology"/>
<dbReference type="PROSITE" id="PS51072">
    <property type="entry name" value="MHD"/>
    <property type="match status" value="1"/>
</dbReference>
<keyword evidence="2 5" id="KW-0813">Transport</keyword>
<dbReference type="SUPFAM" id="SSF49447">
    <property type="entry name" value="Second domain of Mu2 adaptin subunit (ap50) of ap2 adaptor"/>
    <property type="match status" value="1"/>
</dbReference>
<dbReference type="SUPFAM" id="SSF64356">
    <property type="entry name" value="SNARE-like"/>
    <property type="match status" value="1"/>
</dbReference>
<keyword evidence="4" id="KW-0472">Membrane</keyword>
<dbReference type="InterPro" id="IPR011012">
    <property type="entry name" value="Longin-like_dom_sf"/>
</dbReference>
<accession>A0A0F7SXE6</accession>
<comment type="subcellular location">
    <subcellularLocation>
        <location evidence="1">Endomembrane system</location>
    </subcellularLocation>
</comment>
<dbReference type="PRINTS" id="PR00314">
    <property type="entry name" value="CLATHRINADPT"/>
</dbReference>
<dbReference type="GO" id="GO:0016192">
    <property type="term" value="P:vesicle-mediated transport"/>
    <property type="evidence" value="ECO:0007669"/>
    <property type="project" value="InterPro"/>
</dbReference>
<dbReference type="Pfam" id="PF01217">
    <property type="entry name" value="Clat_adaptor_s"/>
    <property type="match status" value="1"/>
</dbReference>
<dbReference type="Gene3D" id="2.60.40.1170">
    <property type="entry name" value="Mu homology domain, subdomain B"/>
    <property type="match status" value="2"/>
</dbReference>
<dbReference type="Pfam" id="PF00928">
    <property type="entry name" value="Adap_comp_sub"/>
    <property type="match status" value="1"/>
</dbReference>
<evidence type="ECO:0000256" key="1">
    <source>
        <dbReference type="ARBA" id="ARBA00004308"/>
    </source>
</evidence>
<comment type="similarity">
    <text evidence="5">Belongs to the adaptor complexes medium subunit family.</text>
</comment>
<dbReference type="InterPro" id="IPR036168">
    <property type="entry name" value="AP2_Mu_C_sf"/>
</dbReference>
<dbReference type="Gene3D" id="3.30.450.60">
    <property type="match status" value="1"/>
</dbReference>
<evidence type="ECO:0000256" key="4">
    <source>
        <dbReference type="ARBA" id="ARBA00023136"/>
    </source>
</evidence>
<name>A0A0F7SXE6_PHARH</name>
<dbReference type="GO" id="GO:0012505">
    <property type="term" value="C:endomembrane system"/>
    <property type="evidence" value="ECO:0007669"/>
    <property type="project" value="UniProtKB-SubCell"/>
</dbReference>
<protein>
    <submittedName>
        <fullName evidence="7">Clathrin-associated protein medium chain</fullName>
    </submittedName>
</protein>
<dbReference type="InterPro" id="IPR001392">
    <property type="entry name" value="Clathrin_mu"/>
</dbReference>
<feature type="domain" description="MHD" evidence="6">
    <location>
        <begin position="193"/>
        <end position="460"/>
    </location>
</feature>
<dbReference type="EMBL" id="LN483166">
    <property type="protein sequence ID" value="CED84828.1"/>
    <property type="molecule type" value="Genomic_DNA"/>
</dbReference>
<dbReference type="GO" id="GO:0030131">
    <property type="term" value="C:clathrin adaptor complex"/>
    <property type="evidence" value="ECO:0007669"/>
    <property type="project" value="UniProtKB-UniRule"/>
</dbReference>
<organism evidence="7">
    <name type="scientific">Phaffia rhodozyma</name>
    <name type="common">Yeast</name>
    <name type="synonym">Xanthophyllomyces dendrorhous</name>
    <dbReference type="NCBI Taxonomy" id="264483"/>
    <lineage>
        <taxon>Eukaryota</taxon>
        <taxon>Fungi</taxon>
        <taxon>Dikarya</taxon>
        <taxon>Basidiomycota</taxon>
        <taxon>Agaricomycotina</taxon>
        <taxon>Tremellomycetes</taxon>
        <taxon>Cystofilobasidiales</taxon>
        <taxon>Mrakiaceae</taxon>
        <taxon>Phaffia</taxon>
    </lineage>
</organism>
<dbReference type="CDD" id="cd14837">
    <property type="entry name" value="AP3_Mu_N"/>
    <property type="match status" value="1"/>
</dbReference>
<dbReference type="AlphaFoldDB" id="A0A0F7SXE6"/>
<dbReference type="PIRSF" id="PIRSF005992">
    <property type="entry name" value="Clathrin_mu"/>
    <property type="match status" value="1"/>
</dbReference>
<dbReference type="GO" id="GO:0006886">
    <property type="term" value="P:intracellular protein transport"/>
    <property type="evidence" value="ECO:0007669"/>
    <property type="project" value="UniProtKB-UniRule"/>
</dbReference>
<dbReference type="InterPro" id="IPR050431">
    <property type="entry name" value="Adaptor_comp_med_subunit"/>
</dbReference>
<evidence type="ECO:0000313" key="7">
    <source>
        <dbReference type="EMBL" id="CED84828.1"/>
    </source>
</evidence>
<reference evidence="7" key="1">
    <citation type="submission" date="2014-08" db="EMBL/GenBank/DDBJ databases">
        <authorList>
            <person name="Sharma Rahul"/>
            <person name="Thines Marco"/>
        </authorList>
    </citation>
    <scope>NUCLEOTIDE SEQUENCE</scope>
</reference>
<evidence type="ECO:0000256" key="2">
    <source>
        <dbReference type="ARBA" id="ARBA00022448"/>
    </source>
</evidence>
<dbReference type="PANTHER" id="PTHR10529">
    <property type="entry name" value="AP COMPLEX SUBUNIT MU"/>
    <property type="match status" value="1"/>
</dbReference>
<dbReference type="InterPro" id="IPR028565">
    <property type="entry name" value="MHD"/>
</dbReference>
<evidence type="ECO:0000256" key="3">
    <source>
        <dbReference type="ARBA" id="ARBA00022927"/>
    </source>
</evidence>
<dbReference type="InterPro" id="IPR022775">
    <property type="entry name" value="AP_mu_sigma_su"/>
</dbReference>
<sequence>MGSIAGLIILSASSRQPIISTPFRPPSRQYVYTHTFLSALDAASDSSSISRGPASPTAQLDPVLWVDETAGVCCWLQKGGLWFLICIDKEDNPLIGFRFLEVFLSILEGYIGDISESHLKSCFDIVYQLLEEMLDEGYPQTTEANILRDLVLPPSLLSKVLDVAGVSGLGPPSTHVPFSSSIPWRRSDVKHSSNEIFFDFVESVQSTVDRRGNTKRMTRSGRVDCNARLSGTPDLILTLTNPSAVSTPAFHPCVRLARYLKDQALSFVPPDGMFKLMDYIISRPSHPSDSSAVGNRGEDNETGVRFVTKVKLSERGGTFSLTVLPTHLSRPIEGAVVKWFLGHDVALEKVSATLSPGGSNEAEVGRWEVDGIEKTLIWKLPTLNPRSTARNLSGSFVTSSTEPLPDPTIHLSYTIHQASISQVRIAQLKVSNLGGPGGKGGQQQPKVFRGVRGRVEALVEARW</sequence>
<evidence type="ECO:0000259" key="6">
    <source>
        <dbReference type="PROSITE" id="PS51072"/>
    </source>
</evidence>